<evidence type="ECO:0000259" key="3">
    <source>
        <dbReference type="PROSITE" id="PS50102"/>
    </source>
</evidence>
<dbReference type="EMBL" id="MU860013">
    <property type="protein sequence ID" value="KAK4242047.1"/>
    <property type="molecule type" value="Genomic_DNA"/>
</dbReference>
<dbReference type="InterPro" id="IPR035979">
    <property type="entry name" value="RBD_domain_sf"/>
</dbReference>
<keyword evidence="5" id="KW-1185">Reference proteome</keyword>
<dbReference type="SMART" id="SM00360">
    <property type="entry name" value="RRM"/>
    <property type="match status" value="2"/>
</dbReference>
<dbReference type="SUPFAM" id="SSF54928">
    <property type="entry name" value="RNA-binding domain, RBD"/>
    <property type="match status" value="2"/>
</dbReference>
<dbReference type="PANTHER" id="PTHR15241">
    <property type="entry name" value="TRANSFORMER-2-RELATED"/>
    <property type="match status" value="1"/>
</dbReference>
<feature type="compositionally biased region" description="Low complexity" evidence="2">
    <location>
        <begin position="24"/>
        <end position="37"/>
    </location>
</feature>
<feature type="region of interest" description="Disordered" evidence="2">
    <location>
        <begin position="547"/>
        <end position="569"/>
    </location>
</feature>
<dbReference type="CDD" id="cd00590">
    <property type="entry name" value="RRM_SF"/>
    <property type="match status" value="1"/>
</dbReference>
<dbReference type="PANTHER" id="PTHR15241:SF386">
    <property type="entry name" value="RNA-BINDING REGION RNP-1 DOMAIN-CONTAINING PROTEIN-RELATED"/>
    <property type="match status" value="1"/>
</dbReference>
<dbReference type="Proteomes" id="UP001303760">
    <property type="component" value="Unassembled WGS sequence"/>
</dbReference>
<feature type="region of interest" description="Disordered" evidence="2">
    <location>
        <begin position="446"/>
        <end position="469"/>
    </location>
</feature>
<accession>A0AAN7CJ43</accession>
<feature type="compositionally biased region" description="Basic and acidic residues" evidence="2">
    <location>
        <begin position="559"/>
        <end position="569"/>
    </location>
</feature>
<organism evidence="4 5">
    <name type="scientific">Achaetomium macrosporum</name>
    <dbReference type="NCBI Taxonomy" id="79813"/>
    <lineage>
        <taxon>Eukaryota</taxon>
        <taxon>Fungi</taxon>
        <taxon>Dikarya</taxon>
        <taxon>Ascomycota</taxon>
        <taxon>Pezizomycotina</taxon>
        <taxon>Sordariomycetes</taxon>
        <taxon>Sordariomycetidae</taxon>
        <taxon>Sordariales</taxon>
        <taxon>Chaetomiaceae</taxon>
        <taxon>Achaetomium</taxon>
    </lineage>
</organism>
<dbReference type="InterPro" id="IPR012677">
    <property type="entry name" value="Nucleotide-bd_a/b_plait_sf"/>
</dbReference>
<feature type="domain" description="RRM" evidence="3">
    <location>
        <begin position="166"/>
        <end position="248"/>
    </location>
</feature>
<dbReference type="Pfam" id="PF00076">
    <property type="entry name" value="RRM_1"/>
    <property type="match status" value="2"/>
</dbReference>
<dbReference type="Gene3D" id="3.30.70.330">
    <property type="match status" value="2"/>
</dbReference>
<dbReference type="InterPro" id="IPR000504">
    <property type="entry name" value="RRM_dom"/>
</dbReference>
<evidence type="ECO:0000256" key="2">
    <source>
        <dbReference type="SAM" id="MobiDB-lite"/>
    </source>
</evidence>
<dbReference type="AlphaFoldDB" id="A0AAN7CJ43"/>
<protein>
    <recommendedName>
        <fullName evidence="3">RRM domain-containing protein</fullName>
    </recommendedName>
</protein>
<evidence type="ECO:0000313" key="4">
    <source>
        <dbReference type="EMBL" id="KAK4242047.1"/>
    </source>
</evidence>
<evidence type="ECO:0000313" key="5">
    <source>
        <dbReference type="Proteomes" id="UP001303760"/>
    </source>
</evidence>
<dbReference type="FunFam" id="3.30.70.330:FF:000736">
    <property type="entry name" value="Polyadenylate-binding protein, putative"/>
    <property type="match status" value="1"/>
</dbReference>
<feature type="region of interest" description="Disordered" evidence="2">
    <location>
        <begin position="112"/>
        <end position="131"/>
    </location>
</feature>
<dbReference type="GO" id="GO:0003723">
    <property type="term" value="F:RNA binding"/>
    <property type="evidence" value="ECO:0007669"/>
    <property type="project" value="UniProtKB-UniRule"/>
</dbReference>
<keyword evidence="1" id="KW-0694">RNA-binding</keyword>
<name>A0AAN7CJ43_9PEZI</name>
<feature type="compositionally biased region" description="Basic and acidic residues" evidence="2">
    <location>
        <begin position="122"/>
        <end position="131"/>
    </location>
</feature>
<feature type="domain" description="RRM" evidence="3">
    <location>
        <begin position="351"/>
        <end position="430"/>
    </location>
</feature>
<sequence length="569" mass="62506">MSAMLRANRVAGTPGKVRRTRSFSLSEDSSDGYGSDDAGCRLSAASLDESPHRVRFSPITQEFGKMSIASSDVSSGSSRDNDSAPFELGDKPSGDVFETSPLKTALKPSKDVTIPTMAPKTPIRDTEDRPQMRSVTAGNALVPVTPRRTGHEISGVDPQGLYPPSACVFVANLPESKDDRALEAAVTREFSRFGTVFVKIRREGRGTSTGMPYAFAQYTSDEAAKKAVEQGRGTVILGRPCRTEMVKANRTFVMYSRRGDEITTDIAREILEPYGELSKCEPLSAQMQEAMNLPSAVLVEFAKFDPKRDLNSAVRQHDGFRIDAFDVKKKNFISRTDADEEFLRKYDVDRRSIYVGNLPCEVDEDELMDFFSDVGEVLDANIVKRTNASGITKAFAFVEFARADMPDRAVQNFNQSVFRGEILKVERKVFRHVGTPRRVKSQAFNINSSSTPKTPGRGHFSAKKETPGRAEHGYPYNPSPLGQPFVPLGYPAPSPTTPAIPVTPTGSAFAPNPFTYAGGYWPGMSMAQDPMTGHTYYTYTPPVASTNAAPAVETPTRGRTREHQYHNNA</sequence>
<reference evidence="4" key="1">
    <citation type="journal article" date="2023" name="Mol. Phylogenet. Evol.">
        <title>Genome-scale phylogeny and comparative genomics of the fungal order Sordariales.</title>
        <authorList>
            <person name="Hensen N."/>
            <person name="Bonometti L."/>
            <person name="Westerberg I."/>
            <person name="Brannstrom I.O."/>
            <person name="Guillou S."/>
            <person name="Cros-Aarteil S."/>
            <person name="Calhoun S."/>
            <person name="Haridas S."/>
            <person name="Kuo A."/>
            <person name="Mondo S."/>
            <person name="Pangilinan J."/>
            <person name="Riley R."/>
            <person name="LaButti K."/>
            <person name="Andreopoulos B."/>
            <person name="Lipzen A."/>
            <person name="Chen C."/>
            <person name="Yan M."/>
            <person name="Daum C."/>
            <person name="Ng V."/>
            <person name="Clum A."/>
            <person name="Steindorff A."/>
            <person name="Ohm R.A."/>
            <person name="Martin F."/>
            <person name="Silar P."/>
            <person name="Natvig D.O."/>
            <person name="Lalanne C."/>
            <person name="Gautier V."/>
            <person name="Ament-Velasquez S.L."/>
            <person name="Kruys A."/>
            <person name="Hutchinson M.I."/>
            <person name="Powell A.J."/>
            <person name="Barry K."/>
            <person name="Miller A.N."/>
            <person name="Grigoriev I.V."/>
            <person name="Debuchy R."/>
            <person name="Gladieux P."/>
            <person name="Hiltunen Thoren M."/>
            <person name="Johannesson H."/>
        </authorList>
    </citation>
    <scope>NUCLEOTIDE SEQUENCE</scope>
    <source>
        <strain evidence="4">CBS 532.94</strain>
    </source>
</reference>
<feature type="compositionally biased region" description="Low complexity" evidence="2">
    <location>
        <begin position="67"/>
        <end position="78"/>
    </location>
</feature>
<feature type="region of interest" description="Disordered" evidence="2">
    <location>
        <begin position="1"/>
        <end position="96"/>
    </location>
</feature>
<proteinExistence type="predicted"/>
<comment type="caution">
    <text evidence="4">The sequence shown here is derived from an EMBL/GenBank/DDBJ whole genome shotgun (WGS) entry which is preliminary data.</text>
</comment>
<reference evidence="4" key="2">
    <citation type="submission" date="2023-05" db="EMBL/GenBank/DDBJ databases">
        <authorList>
            <consortium name="Lawrence Berkeley National Laboratory"/>
            <person name="Steindorff A."/>
            <person name="Hensen N."/>
            <person name="Bonometti L."/>
            <person name="Westerberg I."/>
            <person name="Brannstrom I.O."/>
            <person name="Guillou S."/>
            <person name="Cros-Aarteil S."/>
            <person name="Calhoun S."/>
            <person name="Haridas S."/>
            <person name="Kuo A."/>
            <person name="Mondo S."/>
            <person name="Pangilinan J."/>
            <person name="Riley R."/>
            <person name="Labutti K."/>
            <person name="Andreopoulos B."/>
            <person name="Lipzen A."/>
            <person name="Chen C."/>
            <person name="Yanf M."/>
            <person name="Daum C."/>
            <person name="Ng V."/>
            <person name="Clum A."/>
            <person name="Ohm R."/>
            <person name="Martin F."/>
            <person name="Silar P."/>
            <person name="Natvig D."/>
            <person name="Lalanne C."/>
            <person name="Gautier V."/>
            <person name="Ament-Velasquez S.L."/>
            <person name="Kruys A."/>
            <person name="Hutchinson M.I."/>
            <person name="Powell A.J."/>
            <person name="Barry K."/>
            <person name="Miller A.N."/>
            <person name="Grigoriev I.V."/>
            <person name="Debuchy R."/>
            <person name="Gladieux P."/>
            <person name="Thoren M.H."/>
            <person name="Johannesson H."/>
        </authorList>
    </citation>
    <scope>NUCLEOTIDE SEQUENCE</scope>
    <source>
        <strain evidence="4">CBS 532.94</strain>
    </source>
</reference>
<gene>
    <name evidence="4" type="ORF">C8A03DRAFT_11718</name>
</gene>
<dbReference type="PROSITE" id="PS50102">
    <property type="entry name" value="RRM"/>
    <property type="match status" value="2"/>
</dbReference>
<evidence type="ECO:0000256" key="1">
    <source>
        <dbReference type="PROSITE-ProRule" id="PRU00176"/>
    </source>
</evidence>